<evidence type="ECO:0000259" key="2">
    <source>
        <dbReference type="Pfam" id="PF06439"/>
    </source>
</evidence>
<name>A0ABV7YW90_9BACT</name>
<dbReference type="RefSeq" id="WP_379837799.1">
    <property type="nucleotide sequence ID" value="NZ_JBHRYQ010000001.1"/>
</dbReference>
<evidence type="ECO:0000313" key="4">
    <source>
        <dbReference type="Proteomes" id="UP001595616"/>
    </source>
</evidence>
<evidence type="ECO:0000256" key="1">
    <source>
        <dbReference type="SAM" id="SignalP"/>
    </source>
</evidence>
<dbReference type="Gene3D" id="2.60.120.560">
    <property type="entry name" value="Exo-inulinase, domain 1"/>
    <property type="match status" value="1"/>
</dbReference>
<feature type="domain" description="3-keto-alpha-glucoside-1,2-lyase/3-keto-2-hydroxy-glucal hydratase" evidence="2">
    <location>
        <begin position="26"/>
        <end position="195"/>
    </location>
</feature>
<feature type="signal peptide" evidence="1">
    <location>
        <begin position="1"/>
        <end position="23"/>
    </location>
</feature>
<dbReference type="InterPro" id="IPR010496">
    <property type="entry name" value="AL/BT2_dom"/>
</dbReference>
<keyword evidence="4" id="KW-1185">Reference proteome</keyword>
<dbReference type="Pfam" id="PF06439">
    <property type="entry name" value="3keto-disac_hyd"/>
    <property type="match status" value="1"/>
</dbReference>
<evidence type="ECO:0000313" key="3">
    <source>
        <dbReference type="EMBL" id="MFC3811097.1"/>
    </source>
</evidence>
<sequence length="198" mass="22035">MKKKNVILLAAFVFLISNVKVQAQNFKKIFNGKDLSGWVVPQPNNDNWVVKGKELIVTSSEDRKGSNLWTEKSYKNFVFEAEYQNISGVVDSGIFLRSDKDQIQIGISGSLKRDLTGSPYIPGKGYPKEAKLGNSLNDKGWNTLKIQVVGNTYVVWLNGVAVNSYTSETIPEEGPIGIQLHPGNVMSIKYRNIKLAEL</sequence>
<reference evidence="4" key="1">
    <citation type="journal article" date="2019" name="Int. J. Syst. Evol. Microbiol.">
        <title>The Global Catalogue of Microorganisms (GCM) 10K type strain sequencing project: providing services to taxonomists for standard genome sequencing and annotation.</title>
        <authorList>
            <consortium name="The Broad Institute Genomics Platform"/>
            <consortium name="The Broad Institute Genome Sequencing Center for Infectious Disease"/>
            <person name="Wu L."/>
            <person name="Ma J."/>
        </authorList>
    </citation>
    <scope>NUCLEOTIDE SEQUENCE [LARGE SCALE GENOMIC DNA]</scope>
    <source>
        <strain evidence="4">CECT 7956</strain>
    </source>
</reference>
<organism evidence="3 4">
    <name type="scientific">Lacihabitans lacunae</name>
    <dbReference type="NCBI Taxonomy" id="1028214"/>
    <lineage>
        <taxon>Bacteria</taxon>
        <taxon>Pseudomonadati</taxon>
        <taxon>Bacteroidota</taxon>
        <taxon>Cytophagia</taxon>
        <taxon>Cytophagales</taxon>
        <taxon>Leadbetterellaceae</taxon>
        <taxon>Lacihabitans</taxon>
    </lineage>
</organism>
<feature type="chain" id="PRO_5045770063" evidence="1">
    <location>
        <begin position="24"/>
        <end position="198"/>
    </location>
</feature>
<gene>
    <name evidence="3" type="ORF">ACFOOI_10560</name>
</gene>
<comment type="caution">
    <text evidence="3">The sequence shown here is derived from an EMBL/GenBank/DDBJ whole genome shotgun (WGS) entry which is preliminary data.</text>
</comment>
<dbReference type="EMBL" id="JBHRYQ010000001">
    <property type="protein sequence ID" value="MFC3811097.1"/>
    <property type="molecule type" value="Genomic_DNA"/>
</dbReference>
<proteinExistence type="predicted"/>
<protein>
    <submittedName>
        <fullName evidence="3">DUF1080 domain-containing protein</fullName>
    </submittedName>
</protein>
<keyword evidence="1" id="KW-0732">Signal</keyword>
<accession>A0ABV7YW90</accession>
<dbReference type="Proteomes" id="UP001595616">
    <property type="component" value="Unassembled WGS sequence"/>
</dbReference>